<accession>A0A368GJ04</accession>
<name>A0A368GJ04_ANCCA</name>
<organism evidence="1 2">
    <name type="scientific">Ancylostoma caninum</name>
    <name type="common">Dog hookworm</name>
    <dbReference type="NCBI Taxonomy" id="29170"/>
    <lineage>
        <taxon>Eukaryota</taxon>
        <taxon>Metazoa</taxon>
        <taxon>Ecdysozoa</taxon>
        <taxon>Nematoda</taxon>
        <taxon>Chromadorea</taxon>
        <taxon>Rhabditida</taxon>
        <taxon>Rhabditina</taxon>
        <taxon>Rhabditomorpha</taxon>
        <taxon>Strongyloidea</taxon>
        <taxon>Ancylostomatidae</taxon>
        <taxon>Ancylostomatinae</taxon>
        <taxon>Ancylostoma</taxon>
    </lineage>
</organism>
<keyword evidence="2" id="KW-1185">Reference proteome</keyword>
<comment type="caution">
    <text evidence="1">The sequence shown here is derived from an EMBL/GenBank/DDBJ whole genome shotgun (WGS) entry which is preliminary data.</text>
</comment>
<gene>
    <name evidence="1" type="ORF">ANCCAN_09650</name>
</gene>
<evidence type="ECO:0000313" key="1">
    <source>
        <dbReference type="EMBL" id="RCN44373.1"/>
    </source>
</evidence>
<proteinExistence type="predicted"/>
<protein>
    <submittedName>
        <fullName evidence="1">Uncharacterized protein</fullName>
    </submittedName>
</protein>
<dbReference type="OrthoDB" id="5872634at2759"/>
<sequence>MLYSGLVVSLLCCMLDIPLNFCLWRLRRDNSSAPPARHRCPTPATFHLQQHYYTGSSTTACTVYPADALPVSDSYSSTPPYCPRIGHCTDHHLYCDPFSRQPPPPYTP</sequence>
<dbReference type="Proteomes" id="UP000252519">
    <property type="component" value="Unassembled WGS sequence"/>
</dbReference>
<dbReference type="EMBL" id="JOJR01000131">
    <property type="protein sequence ID" value="RCN44373.1"/>
    <property type="molecule type" value="Genomic_DNA"/>
</dbReference>
<reference evidence="1 2" key="1">
    <citation type="submission" date="2014-10" db="EMBL/GenBank/DDBJ databases">
        <title>Draft genome of the hookworm Ancylostoma caninum.</title>
        <authorList>
            <person name="Mitreva M."/>
        </authorList>
    </citation>
    <scope>NUCLEOTIDE SEQUENCE [LARGE SCALE GENOMIC DNA]</scope>
    <source>
        <strain evidence="1 2">Baltimore</strain>
    </source>
</reference>
<dbReference type="AlphaFoldDB" id="A0A368GJ04"/>
<evidence type="ECO:0000313" key="2">
    <source>
        <dbReference type="Proteomes" id="UP000252519"/>
    </source>
</evidence>